<name>A0A9C9EKF0_UNCW3</name>
<dbReference type="InterPro" id="IPR039565">
    <property type="entry name" value="BamD-like"/>
</dbReference>
<dbReference type="PROSITE" id="PS51724">
    <property type="entry name" value="SPOR"/>
    <property type="match status" value="1"/>
</dbReference>
<dbReference type="Gene3D" id="1.25.40.10">
    <property type="entry name" value="Tetratricopeptide repeat domain"/>
    <property type="match status" value="1"/>
</dbReference>
<dbReference type="AlphaFoldDB" id="A0A9C9EKF0"/>
<sequence>MQKMSRHRIFFALFVIPLCLAAQDIDEAIRLFNAAQFERAHKIFEEIITDEKNPRIAEAYYYLGRLAIDPDSALYYYSKVTAEYPQSRYADISYLEIAKTNIARKNYKNAIITLNELLRKFPDTNLKDEVLFWLGVSYVSTDKEKEGLAILKDLRATYPTSVWSERAAAIIPTEKSEKPVQEEYYTVQVASYRNKANAEKHSRQMKDKGFEVQIVEALVKGHTYYRVWVGRFPTIDQARAFSRKLEAMGIKGNVVKGY</sequence>
<feature type="chain" id="PRO_5039346519" evidence="2">
    <location>
        <begin position="22"/>
        <end position="258"/>
    </location>
</feature>
<dbReference type="EMBL" id="DRIG01000001">
    <property type="protein sequence ID" value="HEC77525.1"/>
    <property type="molecule type" value="Genomic_DNA"/>
</dbReference>
<dbReference type="InterPro" id="IPR007730">
    <property type="entry name" value="SPOR-like_dom"/>
</dbReference>
<protein>
    <submittedName>
        <fullName evidence="4">Tetratricopeptide repeat protein</fullName>
    </submittedName>
</protein>
<dbReference type="Gene3D" id="3.30.70.1070">
    <property type="entry name" value="Sporulation related repeat"/>
    <property type="match status" value="1"/>
</dbReference>
<evidence type="ECO:0000313" key="5">
    <source>
        <dbReference type="Proteomes" id="UP000885826"/>
    </source>
</evidence>
<proteinExistence type="predicted"/>
<dbReference type="Pfam" id="PF05036">
    <property type="entry name" value="SPOR"/>
    <property type="match status" value="1"/>
</dbReference>
<feature type="signal peptide" evidence="2">
    <location>
        <begin position="1"/>
        <end position="21"/>
    </location>
</feature>
<comment type="caution">
    <text evidence="4">The sequence shown here is derived from an EMBL/GenBank/DDBJ whole genome shotgun (WGS) entry which is preliminary data.</text>
</comment>
<dbReference type="Proteomes" id="UP000885826">
    <property type="component" value="Unassembled WGS sequence"/>
</dbReference>
<gene>
    <name evidence="4" type="ORF">ENI34_00095</name>
</gene>
<keyword evidence="1 2" id="KW-0732">Signal</keyword>
<dbReference type="InterPro" id="IPR036680">
    <property type="entry name" value="SPOR-like_sf"/>
</dbReference>
<organism evidence="4 5">
    <name type="scientific">candidate division WOR-3 bacterium</name>
    <dbReference type="NCBI Taxonomy" id="2052148"/>
    <lineage>
        <taxon>Bacteria</taxon>
        <taxon>Bacteria division WOR-3</taxon>
    </lineage>
</organism>
<dbReference type="Pfam" id="PF13525">
    <property type="entry name" value="YfiO"/>
    <property type="match status" value="1"/>
</dbReference>
<evidence type="ECO:0000256" key="1">
    <source>
        <dbReference type="ARBA" id="ARBA00022729"/>
    </source>
</evidence>
<feature type="domain" description="SPOR" evidence="3">
    <location>
        <begin position="179"/>
        <end position="258"/>
    </location>
</feature>
<dbReference type="GO" id="GO:0042834">
    <property type="term" value="F:peptidoglycan binding"/>
    <property type="evidence" value="ECO:0007669"/>
    <property type="project" value="InterPro"/>
</dbReference>
<dbReference type="InterPro" id="IPR011990">
    <property type="entry name" value="TPR-like_helical_dom_sf"/>
</dbReference>
<evidence type="ECO:0000259" key="3">
    <source>
        <dbReference type="PROSITE" id="PS51724"/>
    </source>
</evidence>
<evidence type="ECO:0000256" key="2">
    <source>
        <dbReference type="SAM" id="SignalP"/>
    </source>
</evidence>
<dbReference type="SUPFAM" id="SSF48452">
    <property type="entry name" value="TPR-like"/>
    <property type="match status" value="1"/>
</dbReference>
<reference evidence="4" key="1">
    <citation type="journal article" date="2020" name="mSystems">
        <title>Genome- and Community-Level Interaction Insights into Carbon Utilization and Element Cycling Functions of Hydrothermarchaeota in Hydrothermal Sediment.</title>
        <authorList>
            <person name="Zhou Z."/>
            <person name="Liu Y."/>
            <person name="Xu W."/>
            <person name="Pan J."/>
            <person name="Luo Z.H."/>
            <person name="Li M."/>
        </authorList>
    </citation>
    <scope>NUCLEOTIDE SEQUENCE</scope>
    <source>
        <strain evidence="4">HyVt-388</strain>
    </source>
</reference>
<dbReference type="SUPFAM" id="SSF110997">
    <property type="entry name" value="Sporulation related repeat"/>
    <property type="match status" value="1"/>
</dbReference>
<evidence type="ECO:0000313" key="4">
    <source>
        <dbReference type="EMBL" id="HEC77525.1"/>
    </source>
</evidence>
<accession>A0A9C9EKF0</accession>